<dbReference type="RefSeq" id="WP_116180470.1">
    <property type="nucleotide sequence ID" value="NZ_CP144375.1"/>
</dbReference>
<feature type="short sequence motif" description="GXGXXG" evidence="2">
    <location>
        <begin position="14"/>
        <end position="19"/>
    </location>
</feature>
<dbReference type="PANTHER" id="PTHR46394">
    <property type="entry name" value="ANNEXIN"/>
    <property type="match status" value="1"/>
</dbReference>
<comment type="caution">
    <text evidence="4">The sequence shown here is derived from an EMBL/GenBank/DDBJ whole genome shotgun (WGS) entry which is preliminary data.</text>
</comment>
<dbReference type="OrthoDB" id="9770965at2"/>
<dbReference type="PANTHER" id="PTHR46394:SF1">
    <property type="entry name" value="PNPLA DOMAIN-CONTAINING PROTEIN"/>
    <property type="match status" value="1"/>
</dbReference>
<feature type="domain" description="PNPLA" evidence="3">
    <location>
        <begin position="10"/>
        <end position="219"/>
    </location>
</feature>
<keyword evidence="2" id="KW-0442">Lipid degradation</keyword>
<evidence type="ECO:0000256" key="1">
    <source>
        <dbReference type="ARBA" id="ARBA00023098"/>
    </source>
</evidence>
<reference evidence="4 5" key="1">
    <citation type="submission" date="2018-08" db="EMBL/GenBank/DDBJ databases">
        <title>Genomic Encyclopedia of Archaeal and Bacterial Type Strains, Phase II (KMG-II): from individual species to whole genera.</title>
        <authorList>
            <person name="Goeker M."/>
        </authorList>
    </citation>
    <scope>NUCLEOTIDE SEQUENCE [LARGE SCALE GENOMIC DNA]</scope>
    <source>
        <strain evidence="4 5">DSM 45791</strain>
    </source>
</reference>
<dbReference type="Pfam" id="PF01734">
    <property type="entry name" value="Patatin"/>
    <property type="match status" value="1"/>
</dbReference>
<dbReference type="GO" id="GO:0016042">
    <property type="term" value="P:lipid catabolic process"/>
    <property type="evidence" value="ECO:0007669"/>
    <property type="project" value="UniProtKB-UniRule"/>
</dbReference>
<dbReference type="Proteomes" id="UP000256269">
    <property type="component" value="Unassembled WGS sequence"/>
</dbReference>
<feature type="short sequence motif" description="GXSXG" evidence="2">
    <location>
        <begin position="41"/>
        <end position="45"/>
    </location>
</feature>
<accession>A0A3E0GY74</accession>
<evidence type="ECO:0000313" key="5">
    <source>
        <dbReference type="Proteomes" id="UP000256269"/>
    </source>
</evidence>
<evidence type="ECO:0000259" key="3">
    <source>
        <dbReference type="PROSITE" id="PS51635"/>
    </source>
</evidence>
<gene>
    <name evidence="4" type="ORF">BCF44_120131</name>
</gene>
<sequence>MGTSTKTVDLVIQGGGVKGVAALGVILTLAEAGYRFNRIAGTSAGAIVGTLVAAYQRAGEDLHKLEPVMRELDYNRFKDPSTLERFTGPIGLGIDLLVKDGLYSGDFVQEFMTPLLEGVGVTTFDDLRLDDPDAAMPDYQAYSLVIAATDISRRVLVRLPWDYGQYGRQPGEQRIVDAVRASMSFPFFFRPVQFTTGAGEQVTWVDGGMVANFPVTIFDRTDDKPPRWPTWAVMISAEPVAADKPVTSALGQAHALYDTVLSAMTNRYHLAEEGLTRRTITVDTSEVTPLDFGLTRDQQQTLFAHGRAAGQAFLARQPSP</sequence>
<feature type="short sequence motif" description="DGA/G" evidence="2">
    <location>
        <begin position="206"/>
        <end position="208"/>
    </location>
</feature>
<protein>
    <submittedName>
        <fullName evidence="4">NTE family protein</fullName>
    </submittedName>
</protein>
<dbReference type="PROSITE" id="PS51635">
    <property type="entry name" value="PNPLA"/>
    <property type="match status" value="1"/>
</dbReference>
<evidence type="ECO:0000313" key="4">
    <source>
        <dbReference type="EMBL" id="REH33059.1"/>
    </source>
</evidence>
<keyword evidence="5" id="KW-1185">Reference proteome</keyword>
<organism evidence="4 5">
    <name type="scientific">Kutzneria buriramensis</name>
    <dbReference type="NCBI Taxonomy" id="1045776"/>
    <lineage>
        <taxon>Bacteria</taxon>
        <taxon>Bacillati</taxon>
        <taxon>Actinomycetota</taxon>
        <taxon>Actinomycetes</taxon>
        <taxon>Pseudonocardiales</taxon>
        <taxon>Pseudonocardiaceae</taxon>
        <taxon>Kutzneria</taxon>
    </lineage>
</organism>
<keyword evidence="1 2" id="KW-0443">Lipid metabolism</keyword>
<name>A0A3E0GY74_9PSEU</name>
<dbReference type="CDD" id="cd07207">
    <property type="entry name" value="Pat_ExoU_VipD_like"/>
    <property type="match status" value="1"/>
</dbReference>
<dbReference type="Gene3D" id="3.40.1090.10">
    <property type="entry name" value="Cytosolic phospholipase A2 catalytic domain"/>
    <property type="match status" value="2"/>
</dbReference>
<feature type="active site" description="Proton acceptor" evidence="2">
    <location>
        <position position="206"/>
    </location>
</feature>
<dbReference type="AlphaFoldDB" id="A0A3E0GY74"/>
<dbReference type="InterPro" id="IPR002641">
    <property type="entry name" value="PNPLA_dom"/>
</dbReference>
<dbReference type="EMBL" id="QUNO01000020">
    <property type="protein sequence ID" value="REH33059.1"/>
    <property type="molecule type" value="Genomic_DNA"/>
</dbReference>
<dbReference type="SUPFAM" id="SSF52151">
    <property type="entry name" value="FabD/lysophospholipase-like"/>
    <property type="match status" value="1"/>
</dbReference>
<dbReference type="InterPro" id="IPR016035">
    <property type="entry name" value="Acyl_Trfase/lysoPLipase"/>
</dbReference>
<dbReference type="InterPro" id="IPR052580">
    <property type="entry name" value="Lipid_Hydrolase"/>
</dbReference>
<dbReference type="GO" id="GO:0016787">
    <property type="term" value="F:hydrolase activity"/>
    <property type="evidence" value="ECO:0007669"/>
    <property type="project" value="UniProtKB-UniRule"/>
</dbReference>
<evidence type="ECO:0000256" key="2">
    <source>
        <dbReference type="PROSITE-ProRule" id="PRU01161"/>
    </source>
</evidence>
<proteinExistence type="predicted"/>
<keyword evidence="2" id="KW-0378">Hydrolase</keyword>
<feature type="active site" description="Nucleophile" evidence="2">
    <location>
        <position position="43"/>
    </location>
</feature>